<name>A0A1R0GQS3_9FUNG</name>
<dbReference type="Proteomes" id="UP000187455">
    <property type="component" value="Unassembled WGS sequence"/>
</dbReference>
<dbReference type="OrthoDB" id="240216at2759"/>
<dbReference type="Pfam" id="PF00755">
    <property type="entry name" value="Carn_acyltransf"/>
    <property type="match status" value="1"/>
</dbReference>
<dbReference type="STRING" id="133383.A0A1R0GQS3"/>
<evidence type="ECO:0000256" key="1">
    <source>
        <dbReference type="ARBA" id="ARBA00005232"/>
    </source>
</evidence>
<feature type="domain" description="Choline/carnitine acyltransferase" evidence="2">
    <location>
        <begin position="1"/>
        <end position="108"/>
    </location>
</feature>
<dbReference type="InterPro" id="IPR000542">
    <property type="entry name" value="Carn_acyl_trans"/>
</dbReference>
<dbReference type="Gene3D" id="3.30.559.10">
    <property type="entry name" value="Chloramphenicol acetyltransferase-like domain"/>
    <property type="match status" value="1"/>
</dbReference>
<dbReference type="GO" id="GO:0005739">
    <property type="term" value="C:mitochondrion"/>
    <property type="evidence" value="ECO:0007669"/>
    <property type="project" value="TreeGrafter"/>
</dbReference>
<evidence type="ECO:0000259" key="2">
    <source>
        <dbReference type="Pfam" id="PF00755"/>
    </source>
</evidence>
<dbReference type="GO" id="GO:0005777">
    <property type="term" value="C:peroxisome"/>
    <property type="evidence" value="ECO:0007669"/>
    <property type="project" value="TreeGrafter"/>
</dbReference>
<dbReference type="PANTHER" id="PTHR22589:SF103">
    <property type="entry name" value="CARNITINE O-ACETYL-TRANSFERASE, ISOFORM A-RELATED"/>
    <property type="match status" value="1"/>
</dbReference>
<proteinExistence type="inferred from homology"/>
<dbReference type="EMBL" id="LSSL01004737">
    <property type="protein sequence ID" value="OLY79247.1"/>
    <property type="molecule type" value="Genomic_DNA"/>
</dbReference>
<keyword evidence="3" id="KW-0808">Transferase</keyword>
<keyword evidence="4" id="KW-1185">Reference proteome</keyword>
<comment type="similarity">
    <text evidence="1">Belongs to the carnitine/choline acetyltransferase family.</text>
</comment>
<dbReference type="PANTHER" id="PTHR22589">
    <property type="entry name" value="CARNITINE O-ACYLTRANSFERASE"/>
    <property type="match status" value="1"/>
</dbReference>
<accession>A0A1R0GQS3</accession>
<dbReference type="GO" id="GO:0004092">
    <property type="term" value="F:carnitine O-acetyltransferase activity"/>
    <property type="evidence" value="ECO:0007669"/>
    <property type="project" value="TreeGrafter"/>
</dbReference>
<evidence type="ECO:0000313" key="3">
    <source>
        <dbReference type="EMBL" id="OLY79247.1"/>
    </source>
</evidence>
<comment type="caution">
    <text evidence="3">The sequence shown here is derived from an EMBL/GenBank/DDBJ whole genome shotgun (WGS) entry which is preliminary data.</text>
</comment>
<reference evidence="3 4" key="1">
    <citation type="journal article" date="2016" name="Mol. Biol. Evol.">
        <title>Genome-Wide Survey of Gut Fungi (Harpellales) Reveals the First Horizontally Transferred Ubiquitin Gene from a Mosquito Host.</title>
        <authorList>
            <person name="Wang Y."/>
            <person name="White M.M."/>
            <person name="Kvist S."/>
            <person name="Moncalvo J.M."/>
        </authorList>
    </citation>
    <scope>NUCLEOTIDE SEQUENCE [LARGE SCALE GENOMIC DNA]</scope>
    <source>
        <strain evidence="3 4">ALG-7-W6</strain>
    </source>
</reference>
<dbReference type="AlphaFoldDB" id="A0A1R0GQS3"/>
<protein>
    <submittedName>
        <fullName evidence="3">Carnitine O-acetyltransferase, mitochondrial</fullName>
    </submittedName>
</protein>
<dbReference type="SUPFAM" id="SSF52777">
    <property type="entry name" value="CoA-dependent acyltransferases"/>
    <property type="match status" value="1"/>
</dbReference>
<dbReference type="InterPro" id="IPR039551">
    <property type="entry name" value="Cho/carn_acyl_trans"/>
</dbReference>
<feature type="non-terminal residue" evidence="3">
    <location>
        <position position="1"/>
    </location>
</feature>
<dbReference type="GO" id="GO:0009437">
    <property type="term" value="P:carnitine metabolic process"/>
    <property type="evidence" value="ECO:0007669"/>
    <property type="project" value="TreeGrafter"/>
</dbReference>
<gene>
    <name evidence="3" type="ORF">AYI68_g6686</name>
</gene>
<organism evidence="3 4">
    <name type="scientific">Smittium mucronatum</name>
    <dbReference type="NCBI Taxonomy" id="133383"/>
    <lineage>
        <taxon>Eukaryota</taxon>
        <taxon>Fungi</taxon>
        <taxon>Fungi incertae sedis</taxon>
        <taxon>Zoopagomycota</taxon>
        <taxon>Kickxellomycotina</taxon>
        <taxon>Harpellomycetes</taxon>
        <taxon>Harpellales</taxon>
        <taxon>Legeriomycetaceae</taxon>
        <taxon>Smittium</taxon>
    </lineage>
</organism>
<evidence type="ECO:0000313" key="4">
    <source>
        <dbReference type="Proteomes" id="UP000187455"/>
    </source>
</evidence>
<dbReference type="InterPro" id="IPR023213">
    <property type="entry name" value="CAT-like_dom_sf"/>
</dbReference>
<sequence>LDRAISAQSQYTRAAASGRGVDRLFLGLKYSIKPGEEWPELFTDPSFKKSSYWQLSTSQISEEFMDAYGWGQVVYDGFGIAYMVLNDTYHFNVASTHLGSQRLCDAIAQSMNDIYNVLVAARQNPEPSVSAPVPTLAPAAPSVPVSTITTAESIQNTVVSALKSVTSSLSILSMTPSKDPIASENS</sequence>